<dbReference type="AlphaFoldDB" id="A0A9X4KFL5"/>
<dbReference type="InterPro" id="IPR012341">
    <property type="entry name" value="6hp_glycosidase-like_sf"/>
</dbReference>
<feature type="compositionally biased region" description="Basic and acidic residues" evidence="1">
    <location>
        <begin position="1"/>
        <end position="14"/>
    </location>
</feature>
<comment type="caution">
    <text evidence="2">The sequence shown here is derived from an EMBL/GenBank/DDBJ whole genome shotgun (WGS) entry which is preliminary data.</text>
</comment>
<dbReference type="SUPFAM" id="SSF48208">
    <property type="entry name" value="Six-hairpin glycosidases"/>
    <property type="match status" value="1"/>
</dbReference>
<dbReference type="Proteomes" id="UP001153387">
    <property type="component" value="Unassembled WGS sequence"/>
</dbReference>
<sequence>MPDERDRPEQRYANERPCQPLLPKPKSTTLLWGGSAGWSGWTSAGGWRLTARADGDDAEPGAEVWEKTAGHSESLRSPTFTVEGDQLRLRLAGYDVLNPASVSGGCFLRLADGGEIVQEAAPPLKEAFVVREWFVRHLKGKRVYLEIKGSKSFAGEGASLAISRFEEVRLHGTETQDVYYCLTAPVANSGIWGLADNDYEGNKTARHLSSCLAGDDGVGIIQSPVFEVASPTLRLKLRGYYQLYQVNKNRVELVDAASGDILRTVYPPNTNPPAWSETDVSDMLGRTVFLRIVDCDNGPHTAWIGVDAIDAGEAFRVDFGAQDGDVLAGWQVVAAPPRYTELYGVPFVAGAETLFASRTPYSLSVGIAARHVLIAGMKVSERNSYSPEDKQVTVGQSLGSLRVCYEDGEVGVYPIVIGESAWWGEKFVKYPEPFVSFTEVRRTLQESLRIYPAQPTPTHQYIASIHPAAKPIARIEYAPEPGSGLTPVVIGITVVPLRDGELPEGSLPAKSAGLSAALKESIERRPLRLAGVDEEATLARIRQLQDYMYVTEDNFPQRFQLDIPIGYKGPEVRFSGGREADFFTNAFYHNVLDMAGKVDEKGVYHTSSAGALSYGYDGIGGTFSMDFKLYPNQAHPGMYYDEAWSRDIGRTLMEMIAFGFVDQAVACADWCLKMARVWEEHEDLKVNGYRLPRHIHRILQFPRTEIGTGCFENDGHGLTSLFIYQLWKRLPERDAWLRPRWEDIKGLGDWIIWQFEHPEVSKATEVLWSDSEGSGYPISVGHSIFCDLPCIEALHGLAEMAASIGESESARIWEETAVRLKLASERFYIVNDEEKGQVWTDQYRGFGRGSLLGPLLLPTDTKGLFPENTYPEWYALNEKEYAVNKEQFVPWAMGYNAAFTTQASLLLDRTADASEFMKLNAKLIYGPVYRQYIVPEIGGAVNRAKKIYSRFGDLGNAVQQAEILKALKIIIGVDDSRQAELGLISRLPQGWNGVWIRDYPFLIEDDARRLTAKLEYDLRLAADGAQIRVQSSDELPAVKLRVGPFDLRHLDAAPTVLADGERLQGAVERSGDAAWVRFNVPAGKLGFSASVQF</sequence>
<dbReference type="GO" id="GO:0005975">
    <property type="term" value="P:carbohydrate metabolic process"/>
    <property type="evidence" value="ECO:0007669"/>
    <property type="project" value="InterPro"/>
</dbReference>
<dbReference type="InterPro" id="IPR008928">
    <property type="entry name" value="6-hairpin_glycosidase_sf"/>
</dbReference>
<accession>A0A9X4KFL5</accession>
<proteinExistence type="predicted"/>
<evidence type="ECO:0000313" key="2">
    <source>
        <dbReference type="EMBL" id="MDG0791113.1"/>
    </source>
</evidence>
<feature type="region of interest" description="Disordered" evidence="1">
    <location>
        <begin position="1"/>
        <end position="27"/>
    </location>
</feature>
<keyword evidence="3" id="KW-1185">Reference proteome</keyword>
<reference evidence="2 3" key="1">
    <citation type="submission" date="2022-10" db="EMBL/GenBank/DDBJ databases">
        <title>Comparative genomic analysis of Cohnella hashimotonis sp. nov., isolated from the International Space Station.</title>
        <authorList>
            <person name="Simpson A."/>
            <person name="Venkateswaran K."/>
        </authorList>
    </citation>
    <scope>NUCLEOTIDE SEQUENCE [LARGE SCALE GENOMIC DNA]</scope>
    <source>
        <strain evidence="2 3">DSM 18997</strain>
    </source>
</reference>
<protein>
    <submittedName>
        <fullName evidence="2">Uncharacterized protein</fullName>
    </submittedName>
</protein>
<evidence type="ECO:0000256" key="1">
    <source>
        <dbReference type="SAM" id="MobiDB-lite"/>
    </source>
</evidence>
<organism evidence="2 3">
    <name type="scientific">Cohnella ginsengisoli</name>
    <dbReference type="NCBI Taxonomy" id="425004"/>
    <lineage>
        <taxon>Bacteria</taxon>
        <taxon>Bacillati</taxon>
        <taxon>Bacillota</taxon>
        <taxon>Bacilli</taxon>
        <taxon>Bacillales</taxon>
        <taxon>Paenibacillaceae</taxon>
        <taxon>Cohnella</taxon>
    </lineage>
</organism>
<evidence type="ECO:0000313" key="3">
    <source>
        <dbReference type="Proteomes" id="UP001153387"/>
    </source>
</evidence>
<dbReference type="EMBL" id="JAPDHZ010000002">
    <property type="protein sequence ID" value="MDG0791113.1"/>
    <property type="molecule type" value="Genomic_DNA"/>
</dbReference>
<dbReference type="RefSeq" id="WP_277564889.1">
    <property type="nucleotide sequence ID" value="NZ_JAPDHZ010000002.1"/>
</dbReference>
<gene>
    <name evidence="2" type="ORF">OMP38_09695</name>
</gene>
<dbReference type="Gene3D" id="1.50.10.10">
    <property type="match status" value="1"/>
</dbReference>
<name>A0A9X4KFL5_9BACL</name>